<comment type="caution">
    <text evidence="1">The sequence shown here is derived from an EMBL/GenBank/DDBJ whole genome shotgun (WGS) entry which is preliminary data.</text>
</comment>
<dbReference type="AlphaFoldDB" id="A0A1G2MIY5"/>
<organism evidence="1 2">
    <name type="scientific">Candidatus Taylorbacteria bacterium RIFCSPHIGHO2_02_FULL_43_32b</name>
    <dbReference type="NCBI Taxonomy" id="1802306"/>
    <lineage>
        <taxon>Bacteria</taxon>
        <taxon>Candidatus Tayloriibacteriota</taxon>
    </lineage>
</organism>
<evidence type="ECO:0000313" key="2">
    <source>
        <dbReference type="Proteomes" id="UP000177130"/>
    </source>
</evidence>
<accession>A0A1G2MIY5</accession>
<reference evidence="1 2" key="1">
    <citation type="journal article" date="2016" name="Nat. Commun.">
        <title>Thousands of microbial genomes shed light on interconnected biogeochemical processes in an aquifer system.</title>
        <authorList>
            <person name="Anantharaman K."/>
            <person name="Brown C.T."/>
            <person name="Hug L.A."/>
            <person name="Sharon I."/>
            <person name="Castelle C.J."/>
            <person name="Probst A.J."/>
            <person name="Thomas B.C."/>
            <person name="Singh A."/>
            <person name="Wilkins M.J."/>
            <person name="Karaoz U."/>
            <person name="Brodie E.L."/>
            <person name="Williams K.H."/>
            <person name="Hubbard S.S."/>
            <person name="Banfield J.F."/>
        </authorList>
    </citation>
    <scope>NUCLEOTIDE SEQUENCE [LARGE SCALE GENOMIC DNA]</scope>
</reference>
<dbReference type="Proteomes" id="UP000177130">
    <property type="component" value="Unassembled WGS sequence"/>
</dbReference>
<gene>
    <name evidence="1" type="ORF">A3C72_03145</name>
</gene>
<sequence length="131" mass="14840">MTFLLFILALSTVFSVVILSLKARELESGNRDVFLGAVAYRLDPIVGKLIDWSSIFRSEVLSNIFRYVAAKIGLWTARGLISLRNFSSKLAAHLYHTSKKAESGDPEAQHPSFFIKAMLDFKDKMREENKK</sequence>
<name>A0A1G2MIY5_9BACT</name>
<evidence type="ECO:0000313" key="1">
    <source>
        <dbReference type="EMBL" id="OHA23875.1"/>
    </source>
</evidence>
<protein>
    <submittedName>
        <fullName evidence="1">Uncharacterized protein</fullName>
    </submittedName>
</protein>
<dbReference type="EMBL" id="MHRK01000023">
    <property type="protein sequence ID" value="OHA23875.1"/>
    <property type="molecule type" value="Genomic_DNA"/>
</dbReference>
<proteinExistence type="predicted"/>
<dbReference type="STRING" id="1802306.A3C72_03145"/>